<proteinExistence type="predicted"/>
<organism evidence="1 2">
    <name type="scientific">Thioalbus denitrificans</name>
    <dbReference type="NCBI Taxonomy" id="547122"/>
    <lineage>
        <taxon>Bacteria</taxon>
        <taxon>Pseudomonadati</taxon>
        <taxon>Pseudomonadota</taxon>
        <taxon>Gammaproteobacteria</taxon>
        <taxon>Chromatiales</taxon>
        <taxon>Ectothiorhodospiraceae</taxon>
        <taxon>Thioalbus</taxon>
    </lineage>
</organism>
<dbReference type="AlphaFoldDB" id="A0A369CAK0"/>
<comment type="caution">
    <text evidence="1">The sequence shown here is derived from an EMBL/GenBank/DDBJ whole genome shotgun (WGS) entry which is preliminary data.</text>
</comment>
<accession>A0A369CAK0</accession>
<evidence type="ECO:0000313" key="2">
    <source>
        <dbReference type="Proteomes" id="UP000252707"/>
    </source>
</evidence>
<sequence length="304" mass="34645">MSEPMKPPFESPVMPVMLEGDHQFNFRCHKGISCWNACCSNIDITLTPYDIVRLRKRLGITSAQFLREYTVPFEMEKDGLAGVKMKPVPNGTACRFMVDEGCSVYDDRPASCRYYPVGLMSLRKQDEYVDRDAYAVVKEEHCMGHLEERPITIDEYRQEQGVVEYDRHSRGWRQLVLKKKSSGPSIGSLSLKSRQFFFMASYDPDTFRAFATSESFRESYDLPPELFDEIEASDEALLEFSARLLRQVLFGEVSIPVRQEAVEERNTRKIAAAEAQAAQAAAQHKAALADLNDAERFDASVDDY</sequence>
<evidence type="ECO:0008006" key="3">
    <source>
        <dbReference type="Google" id="ProtNLM"/>
    </source>
</evidence>
<keyword evidence="2" id="KW-1185">Reference proteome</keyword>
<evidence type="ECO:0000313" key="1">
    <source>
        <dbReference type="EMBL" id="RCX31060.1"/>
    </source>
</evidence>
<dbReference type="PANTHER" id="PTHR35866">
    <property type="entry name" value="PUTATIVE-RELATED"/>
    <property type="match status" value="1"/>
</dbReference>
<name>A0A369CAK0_9GAMM</name>
<dbReference type="OrthoDB" id="9810361at2"/>
<dbReference type="PANTHER" id="PTHR35866:SF1">
    <property type="entry name" value="YKGJ FAMILY CYSTEINE CLUSTER PROTEIN"/>
    <property type="match status" value="1"/>
</dbReference>
<dbReference type="InterPro" id="IPR005358">
    <property type="entry name" value="Puta_zinc/iron-chelating_dom"/>
</dbReference>
<gene>
    <name evidence="1" type="ORF">DFQ59_10324</name>
</gene>
<dbReference type="RefSeq" id="WP_114279257.1">
    <property type="nucleotide sequence ID" value="NZ_QPJY01000003.1"/>
</dbReference>
<dbReference type="Pfam" id="PF03692">
    <property type="entry name" value="CxxCxxCC"/>
    <property type="match status" value="1"/>
</dbReference>
<protein>
    <recommendedName>
        <fullName evidence="3">50S rRNA methyltransferase</fullName>
    </recommendedName>
</protein>
<dbReference type="Proteomes" id="UP000252707">
    <property type="component" value="Unassembled WGS sequence"/>
</dbReference>
<reference evidence="1 2" key="1">
    <citation type="submission" date="2018-07" db="EMBL/GenBank/DDBJ databases">
        <title>Genomic Encyclopedia of Type Strains, Phase IV (KMG-IV): sequencing the most valuable type-strain genomes for metagenomic binning, comparative biology and taxonomic classification.</title>
        <authorList>
            <person name="Goeker M."/>
        </authorList>
    </citation>
    <scope>NUCLEOTIDE SEQUENCE [LARGE SCALE GENOMIC DNA]</scope>
    <source>
        <strain evidence="1 2">DSM 26407</strain>
    </source>
</reference>
<dbReference type="EMBL" id="QPJY01000003">
    <property type="protein sequence ID" value="RCX31060.1"/>
    <property type="molecule type" value="Genomic_DNA"/>
</dbReference>